<dbReference type="Pfam" id="PF07949">
    <property type="entry name" value="YbbR"/>
    <property type="match status" value="1"/>
</dbReference>
<dbReference type="EMBL" id="MPKA01000087">
    <property type="protein sequence ID" value="OLU45274.1"/>
    <property type="molecule type" value="Genomic_DNA"/>
</dbReference>
<comment type="caution">
    <text evidence="2">The sequence shown here is derived from an EMBL/GenBank/DDBJ whole genome shotgun (WGS) entry which is preliminary data.</text>
</comment>
<dbReference type="Proteomes" id="UP000186705">
    <property type="component" value="Unassembled WGS sequence"/>
</dbReference>
<evidence type="ECO:0000313" key="3">
    <source>
        <dbReference type="Proteomes" id="UP000186705"/>
    </source>
</evidence>
<evidence type="ECO:0008006" key="4">
    <source>
        <dbReference type="Google" id="ProtNLM"/>
    </source>
</evidence>
<organism evidence="2 3">
    <name type="scientific">Dubosiella newyorkensis</name>
    <dbReference type="NCBI Taxonomy" id="1862672"/>
    <lineage>
        <taxon>Bacteria</taxon>
        <taxon>Bacillati</taxon>
        <taxon>Bacillota</taxon>
        <taxon>Erysipelotrichia</taxon>
        <taxon>Erysipelotrichales</taxon>
        <taxon>Erysipelotrichaceae</taxon>
        <taxon>Dubosiella</taxon>
    </lineage>
</organism>
<reference evidence="2 3" key="1">
    <citation type="submission" date="2016-11" db="EMBL/GenBank/DDBJ databases">
        <title>Description of two novel members of the family Erysipelotrichaceae: Ileibacterium lipovorans gen. nov., sp. nov. and Dubosiella newyorkensis, gen. nov., sp. nov.</title>
        <authorList>
            <person name="Cox L.M."/>
            <person name="Sohn J."/>
            <person name="Tyrrell K.L."/>
            <person name="Citron D.M."/>
            <person name="Lawson P.A."/>
            <person name="Patel N.B."/>
            <person name="Iizumi T."/>
            <person name="Perez-Perez G.I."/>
            <person name="Goldstein E.J."/>
            <person name="Blaser M.J."/>
        </authorList>
    </citation>
    <scope>NUCLEOTIDE SEQUENCE [LARGE SCALE GENOMIC DNA]</scope>
    <source>
        <strain evidence="2 3">NYU-BL-A4</strain>
    </source>
</reference>
<accession>A0A1U7NL01</accession>
<gene>
    <name evidence="2" type="ORF">BO225_09020</name>
</gene>
<dbReference type="Gene3D" id="2.170.120.40">
    <property type="entry name" value="YbbR-like domain"/>
    <property type="match status" value="1"/>
</dbReference>
<dbReference type="PANTHER" id="PTHR37804:SF1">
    <property type="entry name" value="CDAA REGULATORY PROTEIN CDAR"/>
    <property type="match status" value="1"/>
</dbReference>
<sequence length="265" mass="29270">MEADAMDEKKKSWWERVQKEFGIIFSKFSKLFDRIIYHKTSSIIVSLLASIAICVSVSFDDLRYTFFNSEAATLNVPGVSVEVRADTEKYEITGVPSSVDMTLTGDPADIQAFRNQSNSALVIADLRDFTSGKNVCMLQASNIPSQLTVELNPSSVNVDVIPKLNKTFPIQLSLMVGNGQKESDFESMNSMTKTVMVKATQEKLNSIRMINAIVDTTGQVGDFETEAPLVAYDSSGNRVDVEMNPKTIRVSVKVKTQQNDANKGD</sequence>
<evidence type="ECO:0000313" key="2">
    <source>
        <dbReference type="EMBL" id="OLU45274.1"/>
    </source>
</evidence>
<keyword evidence="1" id="KW-0812">Transmembrane</keyword>
<dbReference type="AlphaFoldDB" id="A0A1U7NL01"/>
<feature type="transmembrane region" description="Helical" evidence="1">
    <location>
        <begin position="36"/>
        <end position="59"/>
    </location>
</feature>
<evidence type="ECO:0000256" key="1">
    <source>
        <dbReference type="SAM" id="Phobius"/>
    </source>
</evidence>
<keyword evidence="1" id="KW-1133">Transmembrane helix</keyword>
<dbReference type="PANTHER" id="PTHR37804">
    <property type="entry name" value="CDAA REGULATORY PROTEIN CDAR"/>
    <property type="match status" value="1"/>
</dbReference>
<keyword evidence="1" id="KW-0472">Membrane</keyword>
<proteinExistence type="predicted"/>
<dbReference type="InterPro" id="IPR053154">
    <property type="entry name" value="c-di-AMP_regulator"/>
</dbReference>
<dbReference type="Gene3D" id="2.170.120.30">
    <property type="match status" value="1"/>
</dbReference>
<protein>
    <recommendedName>
        <fullName evidence="4">YbbR-like protein</fullName>
    </recommendedName>
</protein>
<dbReference type="STRING" id="1862672.BO225_09020"/>
<name>A0A1U7NL01_9FIRM</name>
<dbReference type="InterPro" id="IPR012505">
    <property type="entry name" value="YbbR"/>
</dbReference>
<keyword evidence="3" id="KW-1185">Reference proteome</keyword>